<evidence type="ECO:0000256" key="5">
    <source>
        <dbReference type="ARBA" id="ARBA00023157"/>
    </source>
</evidence>
<keyword evidence="7" id="KW-0106">Calcium</keyword>
<reference evidence="10" key="1">
    <citation type="submission" date="2021-03" db="EMBL/GenBank/DDBJ databases">
        <authorList>
            <person name="Tagirdzhanova G."/>
        </authorList>
    </citation>
    <scope>NUCLEOTIDE SEQUENCE</scope>
</reference>
<dbReference type="FunFam" id="1.50.10.10:FF:000037">
    <property type="entry name" value="alpha-1,2-Mannosidase"/>
    <property type="match status" value="1"/>
</dbReference>
<keyword evidence="4 9" id="KW-0378">Hydrolase</keyword>
<dbReference type="InterPro" id="IPR050749">
    <property type="entry name" value="Glycosyl_Hydrolase_47"/>
</dbReference>
<dbReference type="InterPro" id="IPR001382">
    <property type="entry name" value="Glyco_hydro_47"/>
</dbReference>
<evidence type="ECO:0000256" key="2">
    <source>
        <dbReference type="ARBA" id="ARBA00004922"/>
    </source>
</evidence>
<evidence type="ECO:0000256" key="1">
    <source>
        <dbReference type="ARBA" id="ARBA00001913"/>
    </source>
</evidence>
<dbReference type="GO" id="GO:0004571">
    <property type="term" value="F:mannosyl-oligosaccharide 1,2-alpha-mannosidase activity"/>
    <property type="evidence" value="ECO:0007669"/>
    <property type="project" value="InterPro"/>
</dbReference>
<dbReference type="SUPFAM" id="SSF48225">
    <property type="entry name" value="Seven-hairpin glycosidases"/>
    <property type="match status" value="1"/>
</dbReference>
<keyword evidence="7" id="KW-0479">Metal-binding</keyword>
<comment type="similarity">
    <text evidence="3 9">Belongs to the glycosyl hydrolase 47 family.</text>
</comment>
<proteinExistence type="inferred from homology"/>
<evidence type="ECO:0000256" key="8">
    <source>
        <dbReference type="PIRSR" id="PIRSR601382-3"/>
    </source>
</evidence>
<feature type="active site" description="Proton donor" evidence="6">
    <location>
        <position position="420"/>
    </location>
</feature>
<comment type="cofactor">
    <cofactor evidence="1 7">
        <name>Ca(2+)</name>
        <dbReference type="ChEBI" id="CHEBI:29108"/>
    </cofactor>
</comment>
<comment type="pathway">
    <text evidence="2">Protein modification; protein glycosylation.</text>
</comment>
<sequence>MARLRVRQLLILMILLIAASLFYINQSPTQLRFPQILVKPSPWTIRRMNHPISTYQQLPRGNPRRLPKIQYAFEVETAEQKSTREFRQRAIEDAFRHTWHGYRNHAWLEDELRPLSGESKTTFGNWSATLVDSLDSLWIMGLQDEFDEAVAAVANIDFETSTDVFLNVFETTIRYLGGLLSAYDLSSNTVLLTKAVQLGNVLYTAFDTSNHMPTYMLFWKSVLDGNEQEVPDRAAIANIGSMSLEFTRLSQLTGDMKYYDAIQRVSDLFYDQQDNSIVPGLWPIWVNTAEEDFASEVEFSFGGMADSAYEYVPKMHLLLGGRKSEYSKMYSKFIEAAKKHLFYRPMTRDGQDVLISGFLTAKDGPLTLVPSVQHLGCFVGGMVAIGAKTIGPFEDLEIAAKLADGCFWGYESMTSGIMPETFAAAPCTSESACPWNETAWHEAVLKQLGNSHDLSMEELIEQHNLAPGFIQIIDGRYLLRPEALESIFVLYRATGDKQWQEKAWKIWVAIEKATKTDLAFAQLEDVTFAEPKQVDSMESFWTAETLKYLYLIFSEPDLISLDEWVFNTEAHPLRRP</sequence>
<dbReference type="InterPro" id="IPR012341">
    <property type="entry name" value="6hp_glycosidase-like_sf"/>
</dbReference>
<dbReference type="PANTHER" id="PTHR11742:SF103">
    <property type="entry name" value="ENDOPLASMIC RETICULUM MANNOSIDASE MNL2-RELATED"/>
    <property type="match status" value="1"/>
</dbReference>
<evidence type="ECO:0000256" key="3">
    <source>
        <dbReference type="ARBA" id="ARBA00007658"/>
    </source>
</evidence>
<protein>
    <recommendedName>
        <fullName evidence="9">alpha-1,2-Mannosidase</fullName>
        <ecNumber evidence="9">3.2.1.-</ecNumber>
    </recommendedName>
</protein>
<evidence type="ECO:0000256" key="6">
    <source>
        <dbReference type="PIRSR" id="PIRSR601382-1"/>
    </source>
</evidence>
<dbReference type="InterPro" id="IPR036026">
    <property type="entry name" value="Seven-hairpin_glycosidases"/>
</dbReference>
<feature type="binding site" evidence="7">
    <location>
        <position position="568"/>
    </location>
    <ligand>
        <name>Ca(2+)</name>
        <dbReference type="ChEBI" id="CHEBI:29108"/>
    </ligand>
</feature>
<dbReference type="EC" id="3.2.1.-" evidence="9"/>
<evidence type="ECO:0000313" key="11">
    <source>
        <dbReference type="Proteomes" id="UP000664169"/>
    </source>
</evidence>
<feature type="active site" evidence="6">
    <location>
        <position position="482"/>
    </location>
</feature>
<feature type="active site" description="Proton donor" evidence="6">
    <location>
        <position position="170"/>
    </location>
</feature>
<dbReference type="GO" id="GO:0016020">
    <property type="term" value="C:membrane"/>
    <property type="evidence" value="ECO:0007669"/>
    <property type="project" value="InterPro"/>
</dbReference>
<dbReference type="AlphaFoldDB" id="A0A8H3ED32"/>
<dbReference type="UniPathway" id="UPA00378"/>
<dbReference type="Pfam" id="PF01532">
    <property type="entry name" value="Glyco_hydro_47"/>
    <property type="match status" value="1"/>
</dbReference>
<dbReference type="EMBL" id="CAJPDQ010000002">
    <property type="protein sequence ID" value="CAF9904886.1"/>
    <property type="molecule type" value="Genomic_DNA"/>
</dbReference>
<dbReference type="PRINTS" id="PR00747">
    <property type="entry name" value="GLYHDRLASE47"/>
</dbReference>
<gene>
    <name evidence="10" type="ORF">GOMPHAMPRED_002976</name>
</gene>
<keyword evidence="5 8" id="KW-1015">Disulfide bond</keyword>
<comment type="caution">
    <text evidence="10">The sequence shown here is derived from an EMBL/GenBank/DDBJ whole genome shotgun (WGS) entry which is preliminary data.</text>
</comment>
<feature type="disulfide bond" evidence="8">
    <location>
        <begin position="377"/>
        <end position="406"/>
    </location>
</feature>
<keyword evidence="11" id="KW-1185">Reference proteome</keyword>
<feature type="active site" evidence="6">
    <location>
        <position position="306"/>
    </location>
</feature>
<dbReference type="OrthoDB" id="8118055at2759"/>
<dbReference type="GO" id="GO:0036503">
    <property type="term" value="P:ERAD pathway"/>
    <property type="evidence" value="ECO:0007669"/>
    <property type="project" value="UniProtKB-ARBA"/>
</dbReference>
<dbReference type="GO" id="GO:0005975">
    <property type="term" value="P:carbohydrate metabolic process"/>
    <property type="evidence" value="ECO:0007669"/>
    <property type="project" value="InterPro"/>
</dbReference>
<dbReference type="Gene3D" id="1.50.10.10">
    <property type="match status" value="1"/>
</dbReference>
<name>A0A8H3ED32_9LECA</name>
<evidence type="ECO:0000256" key="7">
    <source>
        <dbReference type="PIRSR" id="PIRSR601382-2"/>
    </source>
</evidence>
<organism evidence="10 11">
    <name type="scientific">Gomphillus americanus</name>
    <dbReference type="NCBI Taxonomy" id="1940652"/>
    <lineage>
        <taxon>Eukaryota</taxon>
        <taxon>Fungi</taxon>
        <taxon>Dikarya</taxon>
        <taxon>Ascomycota</taxon>
        <taxon>Pezizomycotina</taxon>
        <taxon>Lecanoromycetes</taxon>
        <taxon>OSLEUM clade</taxon>
        <taxon>Ostropomycetidae</taxon>
        <taxon>Ostropales</taxon>
        <taxon>Graphidaceae</taxon>
        <taxon>Gomphilloideae</taxon>
        <taxon>Gomphillus</taxon>
    </lineage>
</organism>
<dbReference type="PANTHER" id="PTHR11742">
    <property type="entry name" value="MANNOSYL-OLIGOSACCHARIDE ALPHA-1,2-MANNOSIDASE-RELATED"/>
    <property type="match status" value="1"/>
</dbReference>
<dbReference type="GO" id="GO:0005509">
    <property type="term" value="F:calcium ion binding"/>
    <property type="evidence" value="ECO:0007669"/>
    <property type="project" value="InterPro"/>
</dbReference>
<evidence type="ECO:0000313" key="10">
    <source>
        <dbReference type="EMBL" id="CAF9904886.1"/>
    </source>
</evidence>
<keyword evidence="9" id="KW-0326">Glycosidase</keyword>
<evidence type="ECO:0000256" key="4">
    <source>
        <dbReference type="ARBA" id="ARBA00022801"/>
    </source>
</evidence>
<dbReference type="GO" id="GO:0005783">
    <property type="term" value="C:endoplasmic reticulum"/>
    <property type="evidence" value="ECO:0007669"/>
    <property type="project" value="TreeGrafter"/>
</dbReference>
<dbReference type="Proteomes" id="UP000664169">
    <property type="component" value="Unassembled WGS sequence"/>
</dbReference>
<evidence type="ECO:0000256" key="9">
    <source>
        <dbReference type="RuleBase" id="RU361193"/>
    </source>
</evidence>
<accession>A0A8H3ED32</accession>